<name>E3SI33_9CAUD</name>
<dbReference type="GeneID" id="10327602"/>
<dbReference type="SUPFAM" id="SSF69255">
    <property type="entry name" value="gp5 N-terminal domain-like"/>
    <property type="match status" value="1"/>
</dbReference>
<keyword evidence="4" id="KW-1185">Reference proteome</keyword>
<protein>
    <submittedName>
        <fullName evidence="3">Baseplate hub + tail lysozyme</fullName>
    </submittedName>
</protein>
<organism evidence="3 4">
    <name type="scientific">Synechococcus phage S-SM1</name>
    <dbReference type="NCBI Taxonomy" id="444859"/>
    <lineage>
        <taxon>Viruses</taxon>
        <taxon>Duplodnaviria</taxon>
        <taxon>Heunggongvirae</taxon>
        <taxon>Uroviricota</taxon>
        <taxon>Caudoviricetes</taxon>
        <taxon>Pantevenvirales</taxon>
        <taxon>Kyanoviridae</taxon>
        <taxon>Thetisvirus</taxon>
        <taxon>Thetisvirus ssm1</taxon>
    </lineage>
</organism>
<dbReference type="InterPro" id="IPR009590">
    <property type="entry name" value="Gp5_OB_N"/>
</dbReference>
<dbReference type="KEGG" id="vg:10327602"/>
<gene>
    <name evidence="3" type="primary">gp5</name>
    <name evidence="3" type="ORF">SSM1_022</name>
</gene>
<dbReference type="OrthoDB" id="6701at10239"/>
<sequence length="850" mass="90068">MQTIDGIVNEPTVNFVGKDGFFWWVGEVEDNEDPMKLGRVKVRVLGYYTNVLGKTTTDLPTDKLPWATCLQHTSQAGNDGQGESSGQLQPGAIVMGFFMDGDQAQMPIVIGVLRVQKSDETKTKQQFAFTGENMEPGQGVNYAALHPTAPNKPLAKNADEGFRRQGKTNAVALPGDEEAEVGGPGSPKNLGTTPGLSGGTNPAKPMDPEKPIPAANGVGGPWKTLEYKLGYLIEDIADQAGTLVKADSDGDFLDMLTGKIVSAKALTAKLQNFLGAVFTQVVAAIRQELANLAEQLELVNLLGGATGVPFVVFTAVQKAVTTILSQLCVIDSQLLGYIADPVGSVLSIVEGFLDGLIDQAAMIVQGVQKVIDDIVCNVQKILDQALKIVDTVKTIVDGVGQAKEIIDAWETGSAIFEAGTDLFTKGLTSLTGLMSLFLKFTGGGCNRKVNAGKDTVGWYPLFGVTHCTPEDLERINKIRGRSRGSCGDNDSGGGLIDNILNEADPYLTAAKNYVNGAYDLWVGTPGRETTIRRNENGTTHTSLKVNDQTYAEYVYKKELRKSGKSEEETEAELQNYKKRQKENSGGNEGNLVADHSNYAGNYTQEIHGDYCTLVDQNQVQTINGDYHLDITGDCHITVGGAFVMNAQGSPKIVDDNGNEKDSDIQKHGITFGSDIDVNVPGAKFELQGAEFNVGTVKSMFTSSDFQIQGKGNVILGSAETIIAADNSITLSTTSLLENINFPPSPIPKAKSGILRNVGGSCETIMTPGASSDAVPRYTVANPAGPVTVTSGATGYTNTVTTGGMLFTNAVGPIDMKAVVGPITIGATAGPITIACLASPLTLKGLSIFLN</sequence>
<reference evidence="3 4" key="1">
    <citation type="journal article" date="2010" name="Environ. Microbiol.">
        <title>Genomic analysis of oceanic cyanobacterial myoviruses compared with T4-like myoviruses from diverse hosts and environments.</title>
        <authorList>
            <person name="Sullivan M.B."/>
            <person name="Huang K.H."/>
            <person name="Ignacio-Espinoza J.C."/>
            <person name="Berlin A.M."/>
            <person name="Kelly L."/>
            <person name="Weigele P.R."/>
            <person name="DeFrancesco A.S."/>
            <person name="Kern S.E."/>
            <person name="Thompson L.R."/>
            <person name="Young S."/>
            <person name="Yandava C."/>
            <person name="Fu R."/>
            <person name="Krastins B."/>
            <person name="Chase M."/>
            <person name="Sarracino D."/>
            <person name="Osburne M.S."/>
            <person name="Henn M.R."/>
            <person name="Chisholm S.W."/>
        </authorList>
    </citation>
    <scope>NUCLEOTIDE SEQUENCE [LARGE SCALE GENOMIC DNA]</scope>
    <source>
        <strain evidence="3">6501-1</strain>
    </source>
</reference>
<feature type="region of interest" description="Disordered" evidence="1">
    <location>
        <begin position="172"/>
        <end position="207"/>
    </location>
</feature>
<evidence type="ECO:0000313" key="4">
    <source>
        <dbReference type="Proteomes" id="UP000006523"/>
    </source>
</evidence>
<evidence type="ECO:0000256" key="1">
    <source>
        <dbReference type="SAM" id="MobiDB-lite"/>
    </source>
</evidence>
<evidence type="ECO:0000313" key="3">
    <source>
        <dbReference type="EMBL" id="ADO97324.1"/>
    </source>
</evidence>
<dbReference type="Pfam" id="PF06714">
    <property type="entry name" value="Gp5_OB"/>
    <property type="match status" value="1"/>
</dbReference>
<dbReference type="EMBL" id="GU071094">
    <property type="protein sequence ID" value="ADO97324.1"/>
    <property type="molecule type" value="Genomic_DNA"/>
</dbReference>
<evidence type="ECO:0000259" key="2">
    <source>
        <dbReference type="Pfam" id="PF06714"/>
    </source>
</evidence>
<dbReference type="Gene3D" id="2.40.50.260">
    <property type="entry name" value="Nucleic acid-binding protein domain"/>
    <property type="match status" value="1"/>
</dbReference>
<feature type="region of interest" description="Disordered" evidence="1">
    <location>
        <begin position="560"/>
        <end position="595"/>
    </location>
</feature>
<proteinExistence type="predicted"/>
<dbReference type="RefSeq" id="YP_004322917.1">
    <property type="nucleotide sequence ID" value="NC_015282.1"/>
</dbReference>
<accession>E3SI33</accession>
<dbReference type="Proteomes" id="UP000006523">
    <property type="component" value="Segment"/>
</dbReference>
<feature type="domain" description="Protein Gp5 N-terminal OB-fold" evidence="2">
    <location>
        <begin position="57"/>
        <end position="128"/>
    </location>
</feature>